<dbReference type="SUPFAM" id="SSF46689">
    <property type="entry name" value="Homeodomain-like"/>
    <property type="match status" value="1"/>
</dbReference>
<dbReference type="SUPFAM" id="SSF48498">
    <property type="entry name" value="Tetracyclin repressor-like, C-terminal domain"/>
    <property type="match status" value="1"/>
</dbReference>
<organism evidence="7 8">
    <name type="scientific">Saccharopolyspora endophytica</name>
    <dbReference type="NCBI Taxonomy" id="543886"/>
    <lineage>
        <taxon>Bacteria</taxon>
        <taxon>Bacillati</taxon>
        <taxon>Actinomycetota</taxon>
        <taxon>Actinomycetes</taxon>
        <taxon>Pseudonocardiales</taxon>
        <taxon>Pseudonocardiaceae</taxon>
        <taxon>Saccharopolyspora</taxon>
    </lineage>
</organism>
<evidence type="ECO:0000259" key="6">
    <source>
        <dbReference type="PROSITE" id="PS50977"/>
    </source>
</evidence>
<evidence type="ECO:0000256" key="1">
    <source>
        <dbReference type="ARBA" id="ARBA00023015"/>
    </source>
</evidence>
<accession>A0ABS5DBB4</accession>
<gene>
    <name evidence="7" type="ORF">KBO27_06475</name>
</gene>
<evidence type="ECO:0000313" key="8">
    <source>
        <dbReference type="Proteomes" id="UP000674084"/>
    </source>
</evidence>
<dbReference type="Pfam" id="PF13305">
    <property type="entry name" value="TetR_C_33"/>
    <property type="match status" value="1"/>
</dbReference>
<reference evidence="7 8" key="1">
    <citation type="submission" date="2021-04" db="EMBL/GenBank/DDBJ databases">
        <title>Whole-genome sequencing of Saccharopolyspora endophytica KCTC 19397.</title>
        <authorList>
            <person name="Ay H."/>
            <person name="Saygin H."/>
            <person name="Sahin N."/>
        </authorList>
    </citation>
    <scope>NUCLEOTIDE SEQUENCE [LARGE SCALE GENOMIC DNA]</scope>
    <source>
        <strain evidence="7 8">KCTC 19397</strain>
    </source>
</reference>
<keyword evidence="3" id="KW-0804">Transcription</keyword>
<dbReference type="InterPro" id="IPR050109">
    <property type="entry name" value="HTH-type_TetR-like_transc_reg"/>
</dbReference>
<keyword evidence="8" id="KW-1185">Reference proteome</keyword>
<feature type="DNA-binding region" description="H-T-H motif" evidence="4">
    <location>
        <begin position="54"/>
        <end position="73"/>
    </location>
</feature>
<evidence type="ECO:0000256" key="2">
    <source>
        <dbReference type="ARBA" id="ARBA00023125"/>
    </source>
</evidence>
<dbReference type="Gene3D" id="1.10.357.10">
    <property type="entry name" value="Tetracycline Repressor, domain 2"/>
    <property type="match status" value="1"/>
</dbReference>
<dbReference type="RefSeq" id="WP_210969019.1">
    <property type="nucleotide sequence ID" value="NZ_JAGPXE010000002.1"/>
</dbReference>
<dbReference type="InterPro" id="IPR009057">
    <property type="entry name" value="Homeodomain-like_sf"/>
</dbReference>
<protein>
    <submittedName>
        <fullName evidence="7">TetR/AcrR family transcriptional regulator</fullName>
    </submittedName>
</protein>
<keyword evidence="2 4" id="KW-0238">DNA-binding</keyword>
<evidence type="ECO:0000256" key="3">
    <source>
        <dbReference type="ARBA" id="ARBA00023163"/>
    </source>
</evidence>
<dbReference type="Proteomes" id="UP000674084">
    <property type="component" value="Unassembled WGS sequence"/>
</dbReference>
<dbReference type="PANTHER" id="PTHR30055">
    <property type="entry name" value="HTH-TYPE TRANSCRIPTIONAL REGULATOR RUTR"/>
    <property type="match status" value="1"/>
</dbReference>
<dbReference type="InterPro" id="IPR025996">
    <property type="entry name" value="MT1864/Rv1816-like_C"/>
</dbReference>
<evidence type="ECO:0000313" key="7">
    <source>
        <dbReference type="EMBL" id="MBQ0923581.1"/>
    </source>
</evidence>
<dbReference type="PANTHER" id="PTHR30055:SF220">
    <property type="entry name" value="TETR-FAMILY REGULATORY PROTEIN"/>
    <property type="match status" value="1"/>
</dbReference>
<evidence type="ECO:0000256" key="4">
    <source>
        <dbReference type="PROSITE-ProRule" id="PRU00335"/>
    </source>
</evidence>
<comment type="caution">
    <text evidence="7">The sequence shown here is derived from an EMBL/GenBank/DDBJ whole genome shotgun (WGS) entry which is preliminary data.</text>
</comment>
<sequence length="227" mass="25472">MRADDSSSKEDSGTARAPRERNPRGQGDRLREEVIAALVRLVNDDDRMRPLPLSLREVARESGVTAPALYRHFADKEELGRAVEIDGFERLIAAMDAADASVASGLPSKRLIAQAQAYCRFAQEHKGYYRIMFKTDFMRFASSTTEPHMAAELAERWRTAVARLREQDIELSQPPEQAAMFIWASVHGRLALTSTVESIWPLGDVHDYIEKLVESLVKVGLPRHPTA</sequence>
<evidence type="ECO:0000256" key="5">
    <source>
        <dbReference type="SAM" id="MobiDB-lite"/>
    </source>
</evidence>
<dbReference type="EMBL" id="JAGPXE010000002">
    <property type="protein sequence ID" value="MBQ0923581.1"/>
    <property type="molecule type" value="Genomic_DNA"/>
</dbReference>
<feature type="region of interest" description="Disordered" evidence="5">
    <location>
        <begin position="1"/>
        <end position="29"/>
    </location>
</feature>
<proteinExistence type="predicted"/>
<dbReference type="PROSITE" id="PS50977">
    <property type="entry name" value="HTH_TETR_2"/>
    <property type="match status" value="1"/>
</dbReference>
<feature type="domain" description="HTH tetR-type" evidence="6">
    <location>
        <begin position="28"/>
        <end position="91"/>
    </location>
</feature>
<dbReference type="InterPro" id="IPR001647">
    <property type="entry name" value="HTH_TetR"/>
</dbReference>
<name>A0ABS5DBB4_9PSEU</name>
<dbReference type="Pfam" id="PF00440">
    <property type="entry name" value="TetR_N"/>
    <property type="match status" value="1"/>
</dbReference>
<dbReference type="InterPro" id="IPR036271">
    <property type="entry name" value="Tet_transcr_reg_TetR-rel_C_sf"/>
</dbReference>
<keyword evidence="1" id="KW-0805">Transcription regulation</keyword>